<dbReference type="HAMAP" id="MF_00391">
    <property type="entry name" value="Ribosomal_bL34"/>
    <property type="match status" value="1"/>
</dbReference>
<dbReference type="AlphaFoldDB" id="A0A3B0VI78"/>
<dbReference type="Pfam" id="PF00468">
    <property type="entry name" value="Ribosomal_L34"/>
    <property type="match status" value="1"/>
</dbReference>
<dbReference type="PROSITE" id="PS00784">
    <property type="entry name" value="RIBOSOMAL_L34"/>
    <property type="match status" value="1"/>
</dbReference>
<dbReference type="PANTHER" id="PTHR14503:SF4">
    <property type="entry name" value="LARGE RIBOSOMAL SUBUNIT PROTEIN BL34M"/>
    <property type="match status" value="1"/>
</dbReference>
<evidence type="ECO:0000256" key="2">
    <source>
        <dbReference type="ARBA" id="ARBA00022980"/>
    </source>
</evidence>
<evidence type="ECO:0000256" key="1">
    <source>
        <dbReference type="ARBA" id="ARBA00010111"/>
    </source>
</evidence>
<proteinExistence type="inferred from homology"/>
<dbReference type="EMBL" id="UOEU01001051">
    <property type="protein sequence ID" value="VAW43245.1"/>
    <property type="molecule type" value="Genomic_DNA"/>
</dbReference>
<protein>
    <submittedName>
        <fullName evidence="4">LSU ribosomal protein L34p</fullName>
    </submittedName>
</protein>
<keyword evidence="3" id="KW-0687">Ribonucleoprotein</keyword>
<evidence type="ECO:0000313" key="4">
    <source>
        <dbReference type="EMBL" id="VAW43245.1"/>
    </source>
</evidence>
<evidence type="ECO:0000256" key="3">
    <source>
        <dbReference type="ARBA" id="ARBA00023274"/>
    </source>
</evidence>
<keyword evidence="2 4" id="KW-0689">Ribosomal protein</keyword>
<dbReference type="FunFam" id="1.10.287.3980:FF:000001">
    <property type="entry name" value="Mitochondrial ribosomal protein L34"/>
    <property type="match status" value="1"/>
</dbReference>
<dbReference type="GO" id="GO:0006412">
    <property type="term" value="P:translation"/>
    <property type="evidence" value="ECO:0007669"/>
    <property type="project" value="InterPro"/>
</dbReference>
<dbReference type="Gene3D" id="1.10.287.3980">
    <property type="match status" value="1"/>
</dbReference>
<dbReference type="PANTHER" id="PTHR14503">
    <property type="entry name" value="MITOCHONDRIAL RIBOSOMAL PROTEIN 34 FAMILY MEMBER"/>
    <property type="match status" value="1"/>
</dbReference>
<dbReference type="GO" id="GO:0003735">
    <property type="term" value="F:structural constituent of ribosome"/>
    <property type="evidence" value="ECO:0007669"/>
    <property type="project" value="InterPro"/>
</dbReference>
<dbReference type="NCBIfam" id="TIGR01030">
    <property type="entry name" value="rpmH_bact"/>
    <property type="match status" value="1"/>
</dbReference>
<comment type="similarity">
    <text evidence="1">Belongs to the bacterial ribosomal protein bL34 family.</text>
</comment>
<gene>
    <name evidence="4" type="ORF">MNBD_CHLOROFLEXI01-3888</name>
</gene>
<reference evidence="4" key="1">
    <citation type="submission" date="2018-06" db="EMBL/GenBank/DDBJ databases">
        <authorList>
            <person name="Zhirakovskaya E."/>
        </authorList>
    </citation>
    <scope>NUCLEOTIDE SEQUENCE</scope>
</reference>
<dbReference type="InterPro" id="IPR000271">
    <property type="entry name" value="Ribosomal_bL34"/>
</dbReference>
<accession>A0A3B0VI78</accession>
<dbReference type="InterPro" id="IPR020939">
    <property type="entry name" value="Ribosomal_bL34_CS"/>
</dbReference>
<organism evidence="4">
    <name type="scientific">hydrothermal vent metagenome</name>
    <dbReference type="NCBI Taxonomy" id="652676"/>
    <lineage>
        <taxon>unclassified sequences</taxon>
        <taxon>metagenomes</taxon>
        <taxon>ecological metagenomes</taxon>
    </lineage>
</organism>
<name>A0A3B0VI78_9ZZZZ</name>
<dbReference type="GO" id="GO:0005840">
    <property type="term" value="C:ribosome"/>
    <property type="evidence" value="ECO:0007669"/>
    <property type="project" value="UniProtKB-KW"/>
</dbReference>
<dbReference type="GO" id="GO:1990904">
    <property type="term" value="C:ribonucleoprotein complex"/>
    <property type="evidence" value="ECO:0007669"/>
    <property type="project" value="UniProtKB-KW"/>
</dbReference>
<sequence>MPKRTYQPKIRRRKRVHGFRQRMQTKGGRKVLKNRRAKGRHLLSVKMNNHVKRINWNGSSATAYRSVKRFGGGK</sequence>